<evidence type="ECO:0000259" key="12">
    <source>
        <dbReference type="Pfam" id="PF12019"/>
    </source>
</evidence>
<organism evidence="13 14">
    <name type="scientific">Stutzerimonas stutzeri</name>
    <name type="common">Pseudomonas stutzeri</name>
    <dbReference type="NCBI Taxonomy" id="316"/>
    <lineage>
        <taxon>Bacteria</taxon>
        <taxon>Pseudomonadati</taxon>
        <taxon>Pseudomonadota</taxon>
        <taxon>Gammaproteobacteria</taxon>
        <taxon>Pseudomonadales</taxon>
        <taxon>Pseudomonadaceae</taxon>
        <taxon>Stutzerimonas</taxon>
    </lineage>
</organism>
<keyword evidence="7 11" id="KW-1133">Transmembrane helix</keyword>
<reference evidence="13 14" key="1">
    <citation type="submission" date="2018-01" db="EMBL/GenBank/DDBJ databases">
        <title>Denitrification phenotypes of diverse strains of Pseudomonas stutzeri.</title>
        <authorList>
            <person name="Milligan D.A."/>
            <person name="Bergaust L."/>
            <person name="Bakken L.R."/>
            <person name="Frostegard A."/>
        </authorList>
    </citation>
    <scope>NUCLEOTIDE SEQUENCE [LARGE SCALE GENOMIC DNA]</scope>
    <source>
        <strain evidence="13 14">KC</strain>
    </source>
</reference>
<dbReference type="GO" id="GO:0015627">
    <property type="term" value="C:type II protein secretion system complex"/>
    <property type="evidence" value="ECO:0007669"/>
    <property type="project" value="InterPro"/>
</dbReference>
<dbReference type="Gene3D" id="3.55.40.10">
    <property type="entry name" value="minor pseudopilin epsh domain"/>
    <property type="match status" value="1"/>
</dbReference>
<evidence type="ECO:0000313" key="14">
    <source>
        <dbReference type="Proteomes" id="UP000235925"/>
    </source>
</evidence>
<gene>
    <name evidence="13" type="ORF">CXK92_09590</name>
</gene>
<dbReference type="NCBIfam" id="TIGR02532">
    <property type="entry name" value="IV_pilin_GFxxxE"/>
    <property type="match status" value="1"/>
</dbReference>
<sequence>MSRRRDMHGFTLIELMIVLALLAIAVGIAIPNLSRLVANNQIEAQAQTLNSLLQFARSQAVVRRTSISLSNSANDWIVANALDDTVLRQEALNPDHASVASSLSSPITLTFNANGSAEAARFVVCRDDNPAFAHLITVQPSGNTRLIRRGKDENGNDLQDCEP</sequence>
<dbReference type="Pfam" id="PF07963">
    <property type="entry name" value="N_methyl"/>
    <property type="match status" value="1"/>
</dbReference>
<keyword evidence="3" id="KW-1003">Cell membrane</keyword>
<dbReference type="Pfam" id="PF12019">
    <property type="entry name" value="GspH"/>
    <property type="match status" value="1"/>
</dbReference>
<evidence type="ECO:0000256" key="3">
    <source>
        <dbReference type="ARBA" id="ARBA00022475"/>
    </source>
</evidence>
<dbReference type="EMBL" id="POUN01000003">
    <property type="protein sequence ID" value="PNF80468.1"/>
    <property type="molecule type" value="Genomic_DNA"/>
</dbReference>
<proteinExistence type="inferred from homology"/>
<evidence type="ECO:0000313" key="13">
    <source>
        <dbReference type="EMBL" id="PNF80468.1"/>
    </source>
</evidence>
<keyword evidence="4" id="KW-0488">Methylation</keyword>
<evidence type="ECO:0000256" key="8">
    <source>
        <dbReference type="ARBA" id="ARBA00023136"/>
    </source>
</evidence>
<evidence type="ECO:0000256" key="6">
    <source>
        <dbReference type="ARBA" id="ARBA00022692"/>
    </source>
</evidence>
<evidence type="ECO:0000256" key="1">
    <source>
        <dbReference type="ARBA" id="ARBA00004377"/>
    </source>
</evidence>
<protein>
    <recommendedName>
        <fullName evidence="2">Type II secretion system protein H</fullName>
    </recommendedName>
    <alternativeName>
        <fullName evidence="10">General secretion pathway protein H</fullName>
    </alternativeName>
</protein>
<evidence type="ECO:0000256" key="5">
    <source>
        <dbReference type="ARBA" id="ARBA00022519"/>
    </source>
</evidence>
<dbReference type="GO" id="GO:0015628">
    <property type="term" value="P:protein secretion by the type II secretion system"/>
    <property type="evidence" value="ECO:0007669"/>
    <property type="project" value="InterPro"/>
</dbReference>
<keyword evidence="8 11" id="KW-0472">Membrane</keyword>
<dbReference type="InterPro" id="IPR045584">
    <property type="entry name" value="Pilin-like"/>
</dbReference>
<feature type="domain" description="General secretion pathway GspH" evidence="12">
    <location>
        <begin position="45"/>
        <end position="142"/>
    </location>
</feature>
<dbReference type="InterPro" id="IPR022346">
    <property type="entry name" value="T2SS_GspH"/>
</dbReference>
<keyword evidence="5" id="KW-0997">Cell inner membrane</keyword>
<evidence type="ECO:0000256" key="4">
    <source>
        <dbReference type="ARBA" id="ARBA00022481"/>
    </source>
</evidence>
<dbReference type="RefSeq" id="WP_102824812.1">
    <property type="nucleotide sequence ID" value="NZ_CP139348.1"/>
</dbReference>
<evidence type="ECO:0000256" key="2">
    <source>
        <dbReference type="ARBA" id="ARBA00021549"/>
    </source>
</evidence>
<keyword evidence="6 11" id="KW-0812">Transmembrane</keyword>
<dbReference type="PROSITE" id="PS00409">
    <property type="entry name" value="PROKAR_NTER_METHYL"/>
    <property type="match status" value="1"/>
</dbReference>
<dbReference type="GO" id="GO:0005886">
    <property type="term" value="C:plasma membrane"/>
    <property type="evidence" value="ECO:0007669"/>
    <property type="project" value="UniProtKB-SubCell"/>
</dbReference>
<accession>A0A2N8S1G3</accession>
<evidence type="ECO:0000256" key="7">
    <source>
        <dbReference type="ARBA" id="ARBA00022989"/>
    </source>
</evidence>
<evidence type="ECO:0000256" key="11">
    <source>
        <dbReference type="SAM" id="Phobius"/>
    </source>
</evidence>
<evidence type="ECO:0000256" key="9">
    <source>
        <dbReference type="ARBA" id="ARBA00025772"/>
    </source>
</evidence>
<dbReference type="InterPro" id="IPR012902">
    <property type="entry name" value="N_methyl_site"/>
</dbReference>
<dbReference type="SUPFAM" id="SSF54523">
    <property type="entry name" value="Pili subunits"/>
    <property type="match status" value="1"/>
</dbReference>
<evidence type="ECO:0000256" key="10">
    <source>
        <dbReference type="ARBA" id="ARBA00030775"/>
    </source>
</evidence>
<comment type="subcellular location">
    <subcellularLocation>
        <location evidence="1">Cell inner membrane</location>
        <topology evidence="1">Single-pass membrane protein</topology>
    </subcellularLocation>
</comment>
<name>A0A2N8S1G3_STUST</name>
<comment type="caution">
    <text evidence="13">The sequence shown here is derived from an EMBL/GenBank/DDBJ whole genome shotgun (WGS) entry which is preliminary data.</text>
</comment>
<comment type="similarity">
    <text evidence="9">Belongs to the GSP H family.</text>
</comment>
<dbReference type="OrthoDB" id="6880007at2"/>
<dbReference type="Proteomes" id="UP000235925">
    <property type="component" value="Unassembled WGS sequence"/>
</dbReference>
<dbReference type="AlphaFoldDB" id="A0A2N8S1G3"/>
<feature type="transmembrane region" description="Helical" evidence="11">
    <location>
        <begin position="12"/>
        <end position="30"/>
    </location>
</feature>